<dbReference type="AlphaFoldDB" id="A0A229X984"/>
<comment type="caution">
    <text evidence="4">The sequence shown here is derived from an EMBL/GenBank/DDBJ whole genome shotgun (WGS) entry which is preliminary data.</text>
</comment>
<feature type="chain" id="PRO_5011911727" description="WSC domain-containing protein" evidence="2">
    <location>
        <begin position="23"/>
        <end position="234"/>
    </location>
</feature>
<evidence type="ECO:0000313" key="4">
    <source>
        <dbReference type="EMBL" id="RLL98317.1"/>
    </source>
</evidence>
<name>A0A229X984_9EURO</name>
<gene>
    <name evidence="4" type="ORF">CFD26_105578</name>
</gene>
<dbReference type="OrthoDB" id="2019572at2759"/>
<evidence type="ECO:0000259" key="3">
    <source>
        <dbReference type="PROSITE" id="PS51212"/>
    </source>
</evidence>
<evidence type="ECO:0000313" key="5">
    <source>
        <dbReference type="Proteomes" id="UP000215289"/>
    </source>
</evidence>
<dbReference type="Pfam" id="PF01822">
    <property type="entry name" value="WSC"/>
    <property type="match status" value="1"/>
</dbReference>
<dbReference type="InterPro" id="IPR002889">
    <property type="entry name" value="WSC_carb-bd"/>
</dbReference>
<dbReference type="STRING" id="1245748.A0A229X984"/>
<evidence type="ECO:0000256" key="1">
    <source>
        <dbReference type="SAM" id="MobiDB-lite"/>
    </source>
</evidence>
<accession>A0A229X984</accession>
<dbReference type="PROSITE" id="PS51212">
    <property type="entry name" value="WSC"/>
    <property type="match status" value="1"/>
</dbReference>
<evidence type="ECO:0000256" key="2">
    <source>
        <dbReference type="SAM" id="SignalP"/>
    </source>
</evidence>
<feature type="region of interest" description="Disordered" evidence="1">
    <location>
        <begin position="186"/>
        <end position="206"/>
    </location>
</feature>
<keyword evidence="2" id="KW-0732">Signal</keyword>
<keyword evidence="5" id="KW-1185">Reference proteome</keyword>
<feature type="signal peptide" evidence="2">
    <location>
        <begin position="1"/>
        <end position="22"/>
    </location>
</feature>
<dbReference type="Proteomes" id="UP000215289">
    <property type="component" value="Unassembled WGS sequence"/>
</dbReference>
<dbReference type="SMART" id="SM00321">
    <property type="entry name" value="WSC"/>
    <property type="match status" value="1"/>
</dbReference>
<protein>
    <recommendedName>
        <fullName evidence="3">WSC domain-containing protein</fullName>
    </recommendedName>
</protein>
<proteinExistence type="predicted"/>
<dbReference type="EMBL" id="NIDN02000055">
    <property type="protein sequence ID" value="RLL98317.1"/>
    <property type="molecule type" value="Genomic_DNA"/>
</dbReference>
<feature type="domain" description="WSC" evidence="3">
    <location>
        <begin position="23"/>
        <end position="108"/>
    </location>
</feature>
<organism evidence="4 5">
    <name type="scientific">Aspergillus turcosus</name>
    <dbReference type="NCBI Taxonomy" id="1245748"/>
    <lineage>
        <taxon>Eukaryota</taxon>
        <taxon>Fungi</taxon>
        <taxon>Dikarya</taxon>
        <taxon>Ascomycota</taxon>
        <taxon>Pezizomycotina</taxon>
        <taxon>Eurotiomycetes</taxon>
        <taxon>Eurotiomycetidae</taxon>
        <taxon>Eurotiales</taxon>
        <taxon>Aspergillaceae</taxon>
        <taxon>Aspergillus</taxon>
        <taxon>Aspergillus subgen. Fumigati</taxon>
    </lineage>
</organism>
<reference evidence="4 5" key="1">
    <citation type="submission" date="2018-08" db="EMBL/GenBank/DDBJ databases">
        <title>Draft genome sequences of two Aspergillus turcosus clinical strains isolated from bronchoalveolar lavage fluid: one azole-susceptible and the other azole-resistant.</title>
        <authorList>
            <person name="Parent-Michaud M."/>
            <person name="Dufresne P.J."/>
            <person name="Fournier E."/>
            <person name="Martineau C."/>
            <person name="Moreira S."/>
            <person name="Perkins V."/>
            <person name="De Repentigny L."/>
            <person name="Dufresne S.F."/>
        </authorList>
    </citation>
    <scope>NUCLEOTIDE SEQUENCE [LARGE SCALE GENOMIC DNA]</scope>
    <source>
        <strain evidence="4">HMR AF 1038</strain>
    </source>
</reference>
<sequence length="234" mass="23392">MSPKILNLAFLSLMTLTPHVLALKDSSACYNSPGDLTLAFTSQFNSVGMCEQKCKNAVVAVQGTDCYCGSSLPPSSAKVSNDQCDTPCPGYPVDNCGGSKAWTVMYDTLLLEEDSEGSTSASLTVNPTLVATITKDSANPTATIPAEILTAPSATFTQHPGVAHGASTGTASSSVAAAASKSAGASSASASSSSSTPSASPSGSVGAAATLSRSVGAAGSVMGMIFIPLVMSWF</sequence>